<sequence length="117" mass="13375">MNNLFIKNIRWVSEFVSDRKFNMSLFFVHGVVGIACLLSFLFWSKTTLDSATNSEIGNLEEESEFKLAEGRPTSALDQATSKKLISQLLCVGKNKFVIFVMHDLKLAFRCEQSIYLQ</sequence>
<proteinExistence type="predicted"/>
<name>A0ABW5NI26_9SPHI</name>
<dbReference type="Proteomes" id="UP001597393">
    <property type="component" value="Unassembled WGS sequence"/>
</dbReference>
<keyword evidence="1" id="KW-0812">Transmembrane</keyword>
<protein>
    <submittedName>
        <fullName evidence="2">Uncharacterized protein</fullName>
    </submittedName>
</protein>
<evidence type="ECO:0000313" key="3">
    <source>
        <dbReference type="Proteomes" id="UP001597393"/>
    </source>
</evidence>
<reference evidence="3" key="1">
    <citation type="journal article" date="2019" name="Int. J. Syst. Evol. Microbiol.">
        <title>The Global Catalogue of Microorganisms (GCM) 10K type strain sequencing project: providing services to taxonomists for standard genome sequencing and annotation.</title>
        <authorList>
            <consortium name="The Broad Institute Genomics Platform"/>
            <consortium name="The Broad Institute Genome Sequencing Center for Infectious Disease"/>
            <person name="Wu L."/>
            <person name="Ma J."/>
        </authorList>
    </citation>
    <scope>NUCLEOTIDE SEQUENCE [LARGE SCALE GENOMIC DNA]</scope>
    <source>
        <strain evidence="3">KCTC 42248</strain>
    </source>
</reference>
<evidence type="ECO:0000256" key="1">
    <source>
        <dbReference type="SAM" id="Phobius"/>
    </source>
</evidence>
<feature type="transmembrane region" description="Helical" evidence="1">
    <location>
        <begin position="21"/>
        <end position="43"/>
    </location>
</feature>
<organism evidence="2 3">
    <name type="scientific">Sphingobacterium corticis</name>
    <dbReference type="NCBI Taxonomy" id="1812823"/>
    <lineage>
        <taxon>Bacteria</taxon>
        <taxon>Pseudomonadati</taxon>
        <taxon>Bacteroidota</taxon>
        <taxon>Sphingobacteriia</taxon>
        <taxon>Sphingobacteriales</taxon>
        <taxon>Sphingobacteriaceae</taxon>
        <taxon>Sphingobacterium</taxon>
    </lineage>
</organism>
<keyword evidence="1" id="KW-0472">Membrane</keyword>
<comment type="caution">
    <text evidence="2">The sequence shown here is derived from an EMBL/GenBank/DDBJ whole genome shotgun (WGS) entry which is preliminary data.</text>
</comment>
<keyword evidence="3" id="KW-1185">Reference proteome</keyword>
<dbReference type="RefSeq" id="WP_380868100.1">
    <property type="nucleotide sequence ID" value="NZ_JBHUMA010000004.1"/>
</dbReference>
<evidence type="ECO:0000313" key="2">
    <source>
        <dbReference type="EMBL" id="MFD2598308.1"/>
    </source>
</evidence>
<dbReference type="EMBL" id="JBHUMA010000004">
    <property type="protein sequence ID" value="MFD2598308.1"/>
    <property type="molecule type" value="Genomic_DNA"/>
</dbReference>
<accession>A0ABW5NI26</accession>
<keyword evidence="1" id="KW-1133">Transmembrane helix</keyword>
<gene>
    <name evidence="2" type="ORF">ACFSQ3_05030</name>
</gene>